<dbReference type="CDD" id="cd00833">
    <property type="entry name" value="PKS"/>
    <property type="match status" value="1"/>
</dbReference>
<accession>A0A0Q0RW39</accession>
<sequence length="1483" mass="168363">MERDSIKKDIAIVGISCKFSKAENPKEFWDNIKNGTEFNQFYTDQELKELGIDPMVIKDPSFVKSKTQVNGFDNFDFQFFGYTKDEANIMDPQIRILHEQVWLALEDSGYNPFTYKDKIGLYLSASDNFNWIAHSLSQPNKNVDAFYQSFITNKNNLSTIISYNLNLKGPSYSIDTACSSSLSALHIAARNLLLKECAIAVTGGINVKTSKNIGYFYKDGMINSKDGYCRTFDKDSTGTFASEGSAVVVLKRLEDAIKDRDNIYAVIRSSASNNDGKRKVGYTAPSVAGQSDCIKMAHKIANVPSNTISYIETHGTGTTLGDPIEIEALNKAFNYDKTFNCAIGSLKSNLGHLNYASGIAGLVKTTLALKNKMIPPSLHFKIPNPNINFEGGPFYVNTALKKWENNNSYPLRAGVSSFGIGGTNTHVVLEQYEKIESELKSRPYQIIPYSAKSQKSLNDYTHKLKQFAGNEDFNLADLAYTLKSGRESFLFKRFFVCENKEELIENLSDLKNDTNVLTFKTNRKTVFLFPGQGSQYFRMGINLYHEEPDFKEIIDEGFRLLLEITGTDYSEIIGYKNSDQKITDFINNTRYTQPALFLFEYALGQLLIKWGIQPDIMIGHSLGEYVAACIAGVFSFKDALSILVKRSDLMSRAKKGKMLAIGAPISDILDFLPSELSIAAVNSDDSCVISGDTVLIDNFINELEGRDIGYSKLKTSHAFHSQMMDEVLDLYISELESIKFSNPKFAFVSNLTGKLILDDEATSKEYWAKHLRKTVNFKGGADFILQNGHNVFIEIGPGKTLSSFIKQNKLYSDNNSIVQLVRHFNEEINDSKKFTYGIAELWRQGKSINWEQYYAGEIRYKISAPTYCFDKNKLDFTVDPFEYLGKMGGLNNNNLNNWYYLPKWKRSLLTKKEHNNANQNYLVFSDQENLINSVEKQFKEDGVSLMKVLKGTGFDIVDDFTFTVNPSSEDDFISLFQEIERRNIPVNQIIFNWNFTNYSQESLLNIFSTLNNLSKCLITHFPDQIKKITVLSHLGQNVLGDEKNNIALLTSIKQFNVLAQENPSIFSCSIDVKQQEDNQEILVKILDELKYNYSEPAVAYRNKNRWVEFYENIEIDNHINNESSLQKNKTYVITGGLGKVGKILTDYLIENYQSKIIVIGRKEIQSDEVWNTILEASTENETVAKNIEYLQNARRDNKPVFYYASDVSDYDNFQETIKNIEQDHGKISGIIHAAGNNDTKTFRTIDELNTDIALKQFNPKINGTLNIYRVSKERSLDFVWITSSLATILGGLTYGAYAIANTFIDAFCNHKREELKNWFCVNLDGLNQDKISDNKLIELFEKTLHLTNYPQIIISSQDPNSKINKNKDKIESKDNVEQYSVDRNLEEDYVAPVTAIETELCNMLELFYGLNTIGVLDNFFELGGDSLKAMTFIKRVNKLFNVDLNIKDLYSSPNVKKLAEQIEIMHKLITIQNKPTGKNTIVI</sequence>
<dbReference type="PANTHER" id="PTHR43775:SF51">
    <property type="entry name" value="INACTIVE PHENOLPHTHIOCEROL SYNTHESIS POLYKETIDE SYNTHASE TYPE I PKS1-RELATED"/>
    <property type="match status" value="1"/>
</dbReference>
<proteinExistence type="predicted"/>
<dbReference type="Gene3D" id="3.30.70.3290">
    <property type="match status" value="1"/>
</dbReference>
<dbReference type="PATRIC" id="fig|362413.3.peg.4031"/>
<dbReference type="InterPro" id="IPR014031">
    <property type="entry name" value="Ketoacyl_synth_C"/>
</dbReference>
<dbReference type="PROSITE" id="PS00606">
    <property type="entry name" value="KS3_1"/>
    <property type="match status" value="1"/>
</dbReference>
<dbReference type="SMART" id="SM00825">
    <property type="entry name" value="PKS_KS"/>
    <property type="match status" value="1"/>
</dbReference>
<dbReference type="InterPro" id="IPR020841">
    <property type="entry name" value="PKS_Beta-ketoAc_synthase_dom"/>
</dbReference>
<dbReference type="SUPFAM" id="SSF47336">
    <property type="entry name" value="ACP-like"/>
    <property type="match status" value="1"/>
</dbReference>
<dbReference type="OrthoDB" id="9778690at2"/>
<dbReference type="SUPFAM" id="SSF51735">
    <property type="entry name" value="NAD(P)-binding Rossmann-fold domains"/>
    <property type="match status" value="1"/>
</dbReference>
<dbReference type="Gene3D" id="3.30.70.250">
    <property type="entry name" value="Malonyl-CoA ACP transacylase, ACP-binding"/>
    <property type="match status" value="1"/>
</dbReference>
<dbReference type="InterPro" id="IPR049490">
    <property type="entry name" value="C883_1060-like_KR_N"/>
</dbReference>
<dbReference type="InterPro" id="IPR032821">
    <property type="entry name" value="PKS_assoc"/>
</dbReference>
<dbReference type="InterPro" id="IPR016039">
    <property type="entry name" value="Thiolase-like"/>
</dbReference>
<dbReference type="Pfam" id="PF00698">
    <property type="entry name" value="Acyl_transf_1"/>
    <property type="match status" value="1"/>
</dbReference>
<evidence type="ECO:0000259" key="5">
    <source>
        <dbReference type="PROSITE" id="PS52004"/>
    </source>
</evidence>
<feature type="domain" description="Carrier" evidence="4">
    <location>
        <begin position="1391"/>
        <end position="1466"/>
    </location>
</feature>
<comment type="caution">
    <text evidence="6">The sequence shown here is derived from an EMBL/GenBank/DDBJ whole genome shotgun (WGS) entry which is preliminary data.</text>
</comment>
<dbReference type="InterPro" id="IPR016036">
    <property type="entry name" value="Malonyl_transacylase_ACP-bd"/>
</dbReference>
<dbReference type="InterPro" id="IPR050091">
    <property type="entry name" value="PKS_NRPS_Biosynth_Enz"/>
</dbReference>
<feature type="domain" description="Ketosynthase family 3 (KS3)" evidence="5">
    <location>
        <begin position="7"/>
        <end position="431"/>
    </location>
</feature>
<dbReference type="InterPro" id="IPR016035">
    <property type="entry name" value="Acyl_Trfase/lysoPLipase"/>
</dbReference>
<dbReference type="SMART" id="SM00827">
    <property type="entry name" value="PKS_AT"/>
    <property type="match status" value="1"/>
</dbReference>
<evidence type="ECO:0000256" key="2">
    <source>
        <dbReference type="ARBA" id="ARBA00022553"/>
    </source>
</evidence>
<evidence type="ECO:0000256" key="3">
    <source>
        <dbReference type="ARBA" id="ARBA00022679"/>
    </source>
</evidence>
<dbReference type="Gene3D" id="3.40.366.10">
    <property type="entry name" value="Malonyl-Coenzyme A Acyl Carrier Protein, domain 2"/>
    <property type="match status" value="1"/>
</dbReference>
<dbReference type="InterPro" id="IPR014043">
    <property type="entry name" value="Acyl_transferase_dom"/>
</dbReference>
<dbReference type="GO" id="GO:0004312">
    <property type="term" value="F:fatty acid synthase activity"/>
    <property type="evidence" value="ECO:0007669"/>
    <property type="project" value="TreeGrafter"/>
</dbReference>
<dbReference type="Pfam" id="PF08659">
    <property type="entry name" value="KR"/>
    <property type="match status" value="1"/>
</dbReference>
<dbReference type="Pfam" id="PF00109">
    <property type="entry name" value="ketoacyl-synt"/>
    <property type="match status" value="1"/>
</dbReference>
<dbReference type="SUPFAM" id="SSF55048">
    <property type="entry name" value="Probable ACP-binding domain of malonyl-CoA ACP transacylase"/>
    <property type="match status" value="1"/>
</dbReference>
<dbReference type="InterPro" id="IPR036736">
    <property type="entry name" value="ACP-like_sf"/>
</dbReference>
<dbReference type="PANTHER" id="PTHR43775">
    <property type="entry name" value="FATTY ACID SYNTHASE"/>
    <property type="match status" value="1"/>
</dbReference>
<dbReference type="PROSITE" id="PS52004">
    <property type="entry name" value="KS3_2"/>
    <property type="match status" value="1"/>
</dbReference>
<evidence type="ECO:0000259" key="4">
    <source>
        <dbReference type="PROSITE" id="PS50075"/>
    </source>
</evidence>
<name>A0A0Q0RW39_9FLAO</name>
<dbReference type="GO" id="GO:0006633">
    <property type="term" value="P:fatty acid biosynthetic process"/>
    <property type="evidence" value="ECO:0007669"/>
    <property type="project" value="InterPro"/>
</dbReference>
<dbReference type="SUPFAM" id="SSF52151">
    <property type="entry name" value="FabD/lysophospholipase-like"/>
    <property type="match status" value="1"/>
</dbReference>
<dbReference type="InterPro" id="IPR001227">
    <property type="entry name" value="Ac_transferase_dom_sf"/>
</dbReference>
<dbReference type="Proteomes" id="UP000050443">
    <property type="component" value="Unassembled WGS sequence"/>
</dbReference>
<dbReference type="InterPro" id="IPR013968">
    <property type="entry name" value="PKS_KR"/>
</dbReference>
<dbReference type="InterPro" id="IPR014030">
    <property type="entry name" value="Ketoacyl_synth_N"/>
</dbReference>
<reference evidence="6 7" key="1">
    <citation type="submission" date="2014-09" db="EMBL/GenBank/DDBJ databases">
        <title>Genome sequence of Flavobacterium aquidurense RC62.</title>
        <authorList>
            <person name="Kim J.F."/>
            <person name="Kwak M.-J."/>
        </authorList>
    </citation>
    <scope>NUCLEOTIDE SEQUENCE [LARGE SCALE GENOMIC DNA]</scope>
    <source>
        <strain evidence="6 7">RC62</strain>
    </source>
</reference>
<dbReference type="STRING" id="362413.RC62_4108"/>
<gene>
    <name evidence="6" type="ORF">RC62_4108</name>
</gene>
<dbReference type="SMART" id="SM00822">
    <property type="entry name" value="PKS_KR"/>
    <property type="match status" value="1"/>
</dbReference>
<protein>
    <submittedName>
        <fullName evidence="6">Beta-ketoacyl synthase</fullName>
    </submittedName>
</protein>
<dbReference type="GO" id="GO:0004315">
    <property type="term" value="F:3-oxoacyl-[acyl-carrier-protein] synthase activity"/>
    <property type="evidence" value="ECO:0007669"/>
    <property type="project" value="InterPro"/>
</dbReference>
<dbReference type="RefSeq" id="WP_055093506.1">
    <property type="nucleotide sequence ID" value="NZ_JRLF01000008.1"/>
</dbReference>
<dbReference type="PROSITE" id="PS50075">
    <property type="entry name" value="CARRIER"/>
    <property type="match status" value="1"/>
</dbReference>
<dbReference type="InterPro" id="IPR036291">
    <property type="entry name" value="NAD(P)-bd_dom_sf"/>
</dbReference>
<dbReference type="InterPro" id="IPR057326">
    <property type="entry name" value="KR_dom"/>
</dbReference>
<dbReference type="SUPFAM" id="SSF53901">
    <property type="entry name" value="Thiolase-like"/>
    <property type="match status" value="1"/>
</dbReference>
<dbReference type="Gene3D" id="3.40.50.720">
    <property type="entry name" value="NAD(P)-binding Rossmann-like Domain"/>
    <property type="match status" value="1"/>
</dbReference>
<evidence type="ECO:0000313" key="6">
    <source>
        <dbReference type="EMBL" id="KQB41362.1"/>
    </source>
</evidence>
<dbReference type="InterPro" id="IPR018201">
    <property type="entry name" value="Ketoacyl_synth_AS"/>
</dbReference>
<dbReference type="Pfam" id="PF02801">
    <property type="entry name" value="Ketoacyl-synt_C"/>
    <property type="match status" value="1"/>
</dbReference>
<keyword evidence="3" id="KW-0808">Transferase</keyword>
<dbReference type="EMBL" id="JRLF01000008">
    <property type="protein sequence ID" value="KQB41362.1"/>
    <property type="molecule type" value="Genomic_DNA"/>
</dbReference>
<dbReference type="Pfam" id="PF21394">
    <property type="entry name" value="Beta-ketacyl_N"/>
    <property type="match status" value="1"/>
</dbReference>
<dbReference type="SMART" id="SM01294">
    <property type="entry name" value="PKS_PP_betabranch"/>
    <property type="match status" value="1"/>
</dbReference>
<keyword evidence="1" id="KW-0596">Phosphopantetheine</keyword>
<dbReference type="Pfam" id="PF00550">
    <property type="entry name" value="PP-binding"/>
    <property type="match status" value="1"/>
</dbReference>
<evidence type="ECO:0000256" key="1">
    <source>
        <dbReference type="ARBA" id="ARBA00022450"/>
    </source>
</evidence>
<dbReference type="Pfam" id="PF16197">
    <property type="entry name" value="KAsynt_C_assoc"/>
    <property type="match status" value="1"/>
</dbReference>
<dbReference type="Gene3D" id="1.10.1200.10">
    <property type="entry name" value="ACP-like"/>
    <property type="match status" value="1"/>
</dbReference>
<keyword evidence="2" id="KW-0597">Phosphoprotein</keyword>
<dbReference type="InterPro" id="IPR009081">
    <property type="entry name" value="PP-bd_ACP"/>
</dbReference>
<dbReference type="Gene3D" id="3.40.47.10">
    <property type="match status" value="1"/>
</dbReference>
<evidence type="ECO:0000313" key="7">
    <source>
        <dbReference type="Proteomes" id="UP000050443"/>
    </source>
</evidence>
<organism evidence="6 7">
    <name type="scientific">Flavobacterium aquidurense</name>
    <dbReference type="NCBI Taxonomy" id="362413"/>
    <lineage>
        <taxon>Bacteria</taxon>
        <taxon>Pseudomonadati</taxon>
        <taxon>Bacteroidota</taxon>
        <taxon>Flavobacteriia</taxon>
        <taxon>Flavobacteriales</taxon>
        <taxon>Flavobacteriaceae</taxon>
        <taxon>Flavobacterium</taxon>
    </lineage>
</organism>